<feature type="domain" description="Fe2OG dioxygenase" evidence="6">
    <location>
        <begin position="104"/>
        <end position="205"/>
    </location>
</feature>
<dbReference type="InterPro" id="IPR027450">
    <property type="entry name" value="AlkB-like"/>
</dbReference>
<keyword evidence="8" id="KW-1185">Reference proteome</keyword>
<feature type="binding site" evidence="5">
    <location>
        <position position="122"/>
    </location>
    <ligand>
        <name>Fe cation</name>
        <dbReference type="ChEBI" id="CHEBI:24875"/>
        <note>catalytic</note>
    </ligand>
</feature>
<dbReference type="GO" id="GO:0035515">
    <property type="term" value="F:oxidative RNA demethylase activity"/>
    <property type="evidence" value="ECO:0007669"/>
    <property type="project" value="TreeGrafter"/>
</dbReference>
<dbReference type="Gene3D" id="2.60.120.590">
    <property type="entry name" value="Alpha-ketoglutarate-dependent dioxygenase AlkB-like"/>
    <property type="match status" value="1"/>
</dbReference>
<gene>
    <name evidence="7" type="ORF">SAMN05444370_11627</name>
</gene>
<dbReference type="EMBL" id="FNQM01000016">
    <property type="protein sequence ID" value="SEA89043.1"/>
    <property type="molecule type" value="Genomic_DNA"/>
</dbReference>
<keyword evidence="7" id="KW-0808">Transferase</keyword>
<dbReference type="STRING" id="89524.SAMN05444370_11627"/>
<keyword evidence="3" id="KW-0560">Oxidoreductase</keyword>
<protein>
    <submittedName>
        <fullName evidence="7">Alkylated DNA repair protein (DNA oxidative demethylase)</fullName>
    </submittedName>
</protein>
<evidence type="ECO:0000259" key="6">
    <source>
        <dbReference type="PROSITE" id="PS51471"/>
    </source>
</evidence>
<dbReference type="RefSeq" id="WP_093255524.1">
    <property type="nucleotide sequence ID" value="NZ_FNQM01000016.1"/>
</dbReference>
<dbReference type="PROSITE" id="PS51471">
    <property type="entry name" value="FE2OG_OXY"/>
    <property type="match status" value="1"/>
</dbReference>
<dbReference type="AlphaFoldDB" id="A0A1H4EVJ1"/>
<keyword evidence="2" id="KW-0223">Dioxygenase</keyword>
<evidence type="ECO:0000256" key="3">
    <source>
        <dbReference type="ARBA" id="ARBA00023002"/>
    </source>
</evidence>
<dbReference type="GO" id="GO:0035516">
    <property type="term" value="F:broad specificity oxidative DNA demethylase activity"/>
    <property type="evidence" value="ECO:0007669"/>
    <property type="project" value="TreeGrafter"/>
</dbReference>
<dbReference type="InterPro" id="IPR005123">
    <property type="entry name" value="Oxoglu/Fe-dep_dioxygenase_dom"/>
</dbReference>
<dbReference type="PANTHER" id="PTHR16557">
    <property type="entry name" value="ALKYLATED DNA REPAIR PROTEIN ALKB-RELATED"/>
    <property type="match status" value="1"/>
</dbReference>
<name>A0A1H4EVJ1_9RHOB</name>
<dbReference type="Pfam" id="PF13532">
    <property type="entry name" value="2OG-FeII_Oxy_2"/>
    <property type="match status" value="1"/>
</dbReference>
<keyword evidence="4 5" id="KW-0408">Iron</keyword>
<dbReference type="GO" id="GO:0032259">
    <property type="term" value="P:methylation"/>
    <property type="evidence" value="ECO:0007669"/>
    <property type="project" value="UniProtKB-KW"/>
</dbReference>
<evidence type="ECO:0000256" key="4">
    <source>
        <dbReference type="ARBA" id="ARBA00023004"/>
    </source>
</evidence>
<evidence type="ECO:0000256" key="5">
    <source>
        <dbReference type="PIRSR" id="PIRSR604574-2"/>
    </source>
</evidence>
<evidence type="ECO:0000256" key="1">
    <source>
        <dbReference type="ARBA" id="ARBA00022723"/>
    </source>
</evidence>
<evidence type="ECO:0000256" key="2">
    <source>
        <dbReference type="ARBA" id="ARBA00022964"/>
    </source>
</evidence>
<keyword evidence="1 5" id="KW-0479">Metal-binding</keyword>
<proteinExistence type="predicted"/>
<dbReference type="GO" id="GO:0008198">
    <property type="term" value="F:ferrous iron binding"/>
    <property type="evidence" value="ECO:0007669"/>
    <property type="project" value="TreeGrafter"/>
</dbReference>
<organism evidence="7 8">
    <name type="scientific">Rubrimonas cliftonensis</name>
    <dbReference type="NCBI Taxonomy" id="89524"/>
    <lineage>
        <taxon>Bacteria</taxon>
        <taxon>Pseudomonadati</taxon>
        <taxon>Pseudomonadota</taxon>
        <taxon>Alphaproteobacteria</taxon>
        <taxon>Rhodobacterales</taxon>
        <taxon>Paracoccaceae</taxon>
        <taxon>Rubrimonas</taxon>
    </lineage>
</organism>
<comment type="cofactor">
    <cofactor evidence="5">
        <name>Fe(2+)</name>
        <dbReference type="ChEBI" id="CHEBI:29033"/>
    </cofactor>
    <text evidence="5">Binds 1 Fe(2+) ion per subunit.</text>
</comment>
<dbReference type="SUPFAM" id="SSF51197">
    <property type="entry name" value="Clavaminate synthase-like"/>
    <property type="match status" value="1"/>
</dbReference>
<dbReference type="OrthoDB" id="9796932at2"/>
<sequence>MACPLAPLDLKGVAVWRGLLAPEAQEALVAAVRGVAAEAPLLRPVTPWGKPMTVRMTSAGRVGWIVSGGRYRYATEHPETGRPWPAIPEPALAVWRAVSGWAGDPDSMLVNWYGEGARMGLHRDANENAYEAPVVSVSLGDPGLFRVGGPRREDATASLWLESGDVAVMGGAARLAYHGVDRIRFGTSRLLAGGGRLNLTFRVVSDV</sequence>
<dbReference type="Proteomes" id="UP000198703">
    <property type="component" value="Unassembled WGS sequence"/>
</dbReference>
<dbReference type="InterPro" id="IPR037151">
    <property type="entry name" value="AlkB-like_sf"/>
</dbReference>
<dbReference type="InterPro" id="IPR004574">
    <property type="entry name" value="Alkb"/>
</dbReference>
<feature type="binding site" evidence="5">
    <location>
        <position position="178"/>
    </location>
    <ligand>
        <name>Fe cation</name>
        <dbReference type="ChEBI" id="CHEBI:24875"/>
        <note>catalytic</note>
    </ligand>
</feature>
<evidence type="ECO:0000313" key="7">
    <source>
        <dbReference type="EMBL" id="SEA89043.1"/>
    </source>
</evidence>
<evidence type="ECO:0000313" key="8">
    <source>
        <dbReference type="Proteomes" id="UP000198703"/>
    </source>
</evidence>
<dbReference type="PANTHER" id="PTHR16557:SF2">
    <property type="entry name" value="NUCLEIC ACID DIOXYGENASE ALKBH1"/>
    <property type="match status" value="1"/>
</dbReference>
<keyword evidence="7" id="KW-0489">Methyltransferase</keyword>
<dbReference type="GO" id="GO:0008168">
    <property type="term" value="F:methyltransferase activity"/>
    <property type="evidence" value="ECO:0007669"/>
    <property type="project" value="UniProtKB-KW"/>
</dbReference>
<dbReference type="GO" id="GO:0005737">
    <property type="term" value="C:cytoplasm"/>
    <property type="evidence" value="ECO:0007669"/>
    <property type="project" value="TreeGrafter"/>
</dbReference>
<feature type="binding site" evidence="5">
    <location>
        <position position="124"/>
    </location>
    <ligand>
        <name>Fe cation</name>
        <dbReference type="ChEBI" id="CHEBI:24875"/>
        <note>catalytic</note>
    </ligand>
</feature>
<reference evidence="7 8" key="1">
    <citation type="submission" date="2016-10" db="EMBL/GenBank/DDBJ databases">
        <authorList>
            <person name="de Groot N.N."/>
        </authorList>
    </citation>
    <scope>NUCLEOTIDE SEQUENCE [LARGE SCALE GENOMIC DNA]</scope>
    <source>
        <strain evidence="7 8">DSM 15345</strain>
    </source>
</reference>
<accession>A0A1H4EVJ1</accession>
<dbReference type="GO" id="GO:0035513">
    <property type="term" value="P:oxidative RNA demethylation"/>
    <property type="evidence" value="ECO:0007669"/>
    <property type="project" value="TreeGrafter"/>
</dbReference>